<keyword evidence="3" id="KW-0732">Signal</keyword>
<evidence type="ECO:0000256" key="2">
    <source>
        <dbReference type="SAM" id="Phobius"/>
    </source>
</evidence>
<evidence type="ECO:0000256" key="1">
    <source>
        <dbReference type="SAM" id="MobiDB-lite"/>
    </source>
</evidence>
<dbReference type="Proteomes" id="UP000494106">
    <property type="component" value="Unassembled WGS sequence"/>
</dbReference>
<feature type="transmembrane region" description="Helical" evidence="2">
    <location>
        <begin position="155"/>
        <end position="181"/>
    </location>
</feature>
<dbReference type="OrthoDB" id="8194504at2759"/>
<gene>
    <name evidence="4" type="ORF">APLA_LOCUS1366</name>
</gene>
<dbReference type="PANTHER" id="PTHR21879">
    <property type="entry name" value="FI03362P-RELATED-RELATED"/>
    <property type="match status" value="1"/>
</dbReference>
<dbReference type="GO" id="GO:0016020">
    <property type="term" value="C:membrane"/>
    <property type="evidence" value="ECO:0007669"/>
    <property type="project" value="TreeGrafter"/>
</dbReference>
<comment type="caution">
    <text evidence="4">The sequence shown here is derived from an EMBL/GenBank/DDBJ whole genome shotgun (WGS) entry which is preliminary data.</text>
</comment>
<proteinExistence type="predicted"/>
<dbReference type="EMBL" id="CADEBC010000123">
    <property type="protein sequence ID" value="CAB3222936.1"/>
    <property type="molecule type" value="Genomic_DNA"/>
</dbReference>
<dbReference type="PANTHER" id="PTHR21879:SF1">
    <property type="entry name" value="FI01546P"/>
    <property type="match status" value="1"/>
</dbReference>
<keyword evidence="5" id="KW-1185">Reference proteome</keyword>
<feature type="chain" id="PRO_5035880053" evidence="3">
    <location>
        <begin position="19"/>
        <end position="430"/>
    </location>
</feature>
<protein>
    <submittedName>
        <fullName evidence="4">Uncharacterized protein</fullName>
    </submittedName>
</protein>
<accession>A0A8S0YT72</accession>
<sequence>MNPLIIVVAFMLMRDARAIVELDCSDNATCIDNMAKEIIRSVRQQRTVKVFNVLTIEPLRTRQARMARSTDSWLETFLEGNAFSFDWNDYTFKVSQADNSNALDLEVYQARTAKDVSDPNGKKSSSKNEEEKEEDKKGPGIKIRRKYKKKKVMQMIIPLLFGMKSAGVVMFAMAVVTVLTLKAFLASKLALFVTAGMAIKKLYETYGTGVGLQNQPYLYSQYPIDFPSASSHAYSASGVSPQFASADMYSPTAMGAQAQGNEILHQSDVIAQQSQQAPTLLVNSTRAAERWDGKSKLQKFIEPLIEGVRSILDPIANVFYGAIPTTVRGLNSKVSTTKSRDSDFDLDELEIVKKPRQVLIPQPRNIAQRKMNLRKNRIPETSNVLWTIARYLRILFGIPAPPLNPQQTMTMPMFVMPQMYTSPITMPPSQ</sequence>
<feature type="compositionally biased region" description="Basic and acidic residues" evidence="1">
    <location>
        <begin position="114"/>
        <end position="138"/>
    </location>
</feature>
<name>A0A8S0YT72_ARCPL</name>
<keyword evidence="2" id="KW-1133">Transmembrane helix</keyword>
<evidence type="ECO:0000256" key="3">
    <source>
        <dbReference type="SAM" id="SignalP"/>
    </source>
</evidence>
<evidence type="ECO:0000313" key="5">
    <source>
        <dbReference type="Proteomes" id="UP000494106"/>
    </source>
</evidence>
<keyword evidence="2" id="KW-0812">Transmembrane</keyword>
<dbReference type="AlphaFoldDB" id="A0A8S0YT72"/>
<dbReference type="Pfam" id="PF07898">
    <property type="entry name" value="DUF1676"/>
    <property type="match status" value="1"/>
</dbReference>
<keyword evidence="2" id="KW-0472">Membrane</keyword>
<evidence type="ECO:0000313" key="4">
    <source>
        <dbReference type="EMBL" id="CAB3222936.1"/>
    </source>
</evidence>
<feature type="region of interest" description="Disordered" evidence="1">
    <location>
        <begin position="114"/>
        <end position="141"/>
    </location>
</feature>
<feature type="signal peptide" evidence="3">
    <location>
        <begin position="1"/>
        <end position="18"/>
    </location>
</feature>
<organism evidence="4 5">
    <name type="scientific">Arctia plantaginis</name>
    <name type="common">Wood tiger moth</name>
    <name type="synonym">Phalaena plantaginis</name>
    <dbReference type="NCBI Taxonomy" id="874455"/>
    <lineage>
        <taxon>Eukaryota</taxon>
        <taxon>Metazoa</taxon>
        <taxon>Ecdysozoa</taxon>
        <taxon>Arthropoda</taxon>
        <taxon>Hexapoda</taxon>
        <taxon>Insecta</taxon>
        <taxon>Pterygota</taxon>
        <taxon>Neoptera</taxon>
        <taxon>Endopterygota</taxon>
        <taxon>Lepidoptera</taxon>
        <taxon>Glossata</taxon>
        <taxon>Ditrysia</taxon>
        <taxon>Noctuoidea</taxon>
        <taxon>Erebidae</taxon>
        <taxon>Arctiinae</taxon>
        <taxon>Arctia</taxon>
    </lineage>
</organism>
<reference evidence="4 5" key="1">
    <citation type="submission" date="2020-04" db="EMBL/GenBank/DDBJ databases">
        <authorList>
            <person name="Wallbank WR R."/>
            <person name="Pardo Diaz C."/>
            <person name="Kozak K."/>
            <person name="Martin S."/>
            <person name="Jiggins C."/>
            <person name="Moest M."/>
            <person name="Warren A I."/>
            <person name="Byers J.R.P. K."/>
            <person name="Montejo-Kovacevich G."/>
            <person name="Yen C E."/>
        </authorList>
    </citation>
    <scope>NUCLEOTIDE SEQUENCE [LARGE SCALE GENOMIC DNA]</scope>
</reference>
<dbReference type="InterPro" id="IPR012464">
    <property type="entry name" value="DUF1676"/>
</dbReference>